<dbReference type="InterPro" id="IPR045378">
    <property type="entry name" value="LNT_N"/>
</dbReference>
<dbReference type="PANTHER" id="PTHR38686">
    <property type="entry name" value="APOLIPOPROTEIN N-ACYLTRANSFERASE"/>
    <property type="match status" value="1"/>
</dbReference>
<feature type="transmembrane region" description="Helical" evidence="9">
    <location>
        <begin position="20"/>
        <end position="44"/>
    </location>
</feature>
<dbReference type="InterPro" id="IPR003010">
    <property type="entry name" value="C-N_Hydrolase"/>
</dbReference>
<dbReference type="Pfam" id="PF00795">
    <property type="entry name" value="CN_hydrolase"/>
    <property type="match status" value="1"/>
</dbReference>
<feature type="domain" description="CN hydrolase" evidence="10">
    <location>
        <begin position="249"/>
        <end position="495"/>
    </location>
</feature>
<reference evidence="11 12" key="1">
    <citation type="submission" date="2017-04" db="EMBL/GenBank/DDBJ databases">
        <authorList>
            <person name="Afonso C.L."/>
            <person name="Miller P.J."/>
            <person name="Scott M.A."/>
            <person name="Spackman E."/>
            <person name="Goraichik I."/>
            <person name="Dimitrov K.M."/>
            <person name="Suarez D.L."/>
            <person name="Swayne D.E."/>
        </authorList>
    </citation>
    <scope>NUCLEOTIDE SEQUENCE [LARGE SCALE GENOMIC DNA]</scope>
    <source>
        <strain evidence="11 12">DSM 3385</strain>
    </source>
</reference>
<comment type="pathway">
    <text evidence="9">Protein modification; lipoprotein biosynthesis (N-acyl transfer).</text>
</comment>
<sequence>MSLFNFFPERLLRYFPALTSGFIMTLAFPATQWSWLAWGALIPLLLSIRGTSPAQAFGMGLAMGMGHFFSLIYWILPTLRIYGNLPVLLAMPVLILMVFYLALYPAFFCMIISRDCFDTHFSAFLPLKAASLWVALEFTRANIFTGFPWGLTGYSQYLNINLIQMADITGVYGVSFIIVAVNATLAMAWHHRGNEQHPPEIKKSRRIALFTWAALLLPTLGGIMIYGHKSMTATQTAMAHAPKQVVSVIQGNIPQAAKWDDAYKTVTVSTYCELSRSNLSSRPRDLIVWPETALPFYYTWDEESSHGVNQCIRQSNAWFIIGSPAFSLVGEDDFHFFNRAYMLTPRAIVSDFYDKSHLVPFGEYVPFGKYLTFLDKLTSQAGDFSPGSSNAKPLAFKGSRAGVLICFEIIFPELAATVVKNGADLLVTMTNDAWFGRTSAPLQHFSMAVFRAVENRRSVARAANTGISGFIDPRGVITGTTALFEKTTLTRQVPCISSMSFYTTHGDVFAWVCLISALIFACPWKKFYMKRQPPRQPQQSRPPDGQ</sequence>
<evidence type="ECO:0000256" key="3">
    <source>
        <dbReference type="ARBA" id="ARBA00022475"/>
    </source>
</evidence>
<comment type="subcellular location">
    <subcellularLocation>
        <location evidence="1 9">Cell membrane</location>
        <topology evidence="1 9">Multi-pass membrane protein</topology>
    </subcellularLocation>
</comment>
<keyword evidence="12" id="KW-1185">Reference proteome</keyword>
<dbReference type="PANTHER" id="PTHR38686:SF1">
    <property type="entry name" value="APOLIPOPROTEIN N-ACYLTRANSFERASE"/>
    <property type="match status" value="1"/>
</dbReference>
<dbReference type="EC" id="2.3.1.269" evidence="9"/>
<protein>
    <recommendedName>
        <fullName evidence="9">Apolipoprotein N-acyltransferase</fullName>
        <shortName evidence="9">ALP N-acyltransferase</shortName>
        <ecNumber evidence="9">2.3.1.269</ecNumber>
    </recommendedName>
</protein>
<organism evidence="11 12">
    <name type="scientific">Desulfocicer vacuolatum DSM 3385</name>
    <dbReference type="NCBI Taxonomy" id="1121400"/>
    <lineage>
        <taxon>Bacteria</taxon>
        <taxon>Pseudomonadati</taxon>
        <taxon>Thermodesulfobacteriota</taxon>
        <taxon>Desulfobacteria</taxon>
        <taxon>Desulfobacterales</taxon>
        <taxon>Desulfobacteraceae</taxon>
        <taxon>Desulfocicer</taxon>
    </lineage>
</organism>
<dbReference type="Gene3D" id="3.60.110.10">
    <property type="entry name" value="Carbon-nitrogen hydrolase"/>
    <property type="match status" value="1"/>
</dbReference>
<dbReference type="PROSITE" id="PS50263">
    <property type="entry name" value="CN_HYDROLASE"/>
    <property type="match status" value="1"/>
</dbReference>
<dbReference type="STRING" id="1121400.SAMN02746065_12150"/>
<feature type="transmembrane region" description="Helical" evidence="9">
    <location>
        <begin position="209"/>
        <end position="227"/>
    </location>
</feature>
<dbReference type="GO" id="GO:0016410">
    <property type="term" value="F:N-acyltransferase activity"/>
    <property type="evidence" value="ECO:0007669"/>
    <property type="project" value="UniProtKB-UniRule"/>
</dbReference>
<dbReference type="EMBL" id="FWXY01000021">
    <property type="protein sequence ID" value="SMD01935.1"/>
    <property type="molecule type" value="Genomic_DNA"/>
</dbReference>
<dbReference type="GO" id="GO:0005886">
    <property type="term" value="C:plasma membrane"/>
    <property type="evidence" value="ECO:0007669"/>
    <property type="project" value="UniProtKB-SubCell"/>
</dbReference>
<evidence type="ECO:0000313" key="11">
    <source>
        <dbReference type="EMBL" id="SMD01935.1"/>
    </source>
</evidence>
<keyword evidence="6 9" id="KW-1133">Transmembrane helix</keyword>
<dbReference type="AlphaFoldDB" id="A0A1W2DWJ0"/>
<comment type="catalytic activity">
    <reaction evidence="9">
        <text>N-terminal S-1,2-diacyl-sn-glyceryl-L-cysteinyl-[lipoprotein] + a glycerophospholipid = N-acyl-S-1,2-diacyl-sn-glyceryl-L-cysteinyl-[lipoprotein] + a 2-acyl-sn-glycero-3-phospholipid + H(+)</text>
        <dbReference type="Rhea" id="RHEA:48228"/>
        <dbReference type="Rhea" id="RHEA-COMP:14681"/>
        <dbReference type="Rhea" id="RHEA-COMP:14684"/>
        <dbReference type="ChEBI" id="CHEBI:15378"/>
        <dbReference type="ChEBI" id="CHEBI:136912"/>
        <dbReference type="ChEBI" id="CHEBI:140656"/>
        <dbReference type="ChEBI" id="CHEBI:140657"/>
        <dbReference type="ChEBI" id="CHEBI:140660"/>
        <dbReference type="EC" id="2.3.1.269"/>
    </reaction>
</comment>
<dbReference type="RefSeq" id="WP_084071092.1">
    <property type="nucleotide sequence ID" value="NZ_FWXY01000021.1"/>
</dbReference>
<feature type="transmembrane region" description="Helical" evidence="9">
    <location>
        <begin position="88"/>
        <end position="112"/>
    </location>
</feature>
<keyword evidence="8 9" id="KW-0012">Acyltransferase</keyword>
<comment type="function">
    <text evidence="9">Catalyzes the phospholipid dependent N-acylation of the N-terminal cysteine of apolipoprotein, the last step in lipoprotein maturation.</text>
</comment>
<feature type="transmembrane region" description="Helical" evidence="9">
    <location>
        <begin position="171"/>
        <end position="189"/>
    </location>
</feature>
<keyword evidence="11" id="KW-0449">Lipoprotein</keyword>
<evidence type="ECO:0000256" key="4">
    <source>
        <dbReference type="ARBA" id="ARBA00022679"/>
    </source>
</evidence>
<feature type="transmembrane region" description="Helical" evidence="9">
    <location>
        <begin position="132"/>
        <end position="151"/>
    </location>
</feature>
<dbReference type="SUPFAM" id="SSF56317">
    <property type="entry name" value="Carbon-nitrogen hydrolase"/>
    <property type="match status" value="1"/>
</dbReference>
<evidence type="ECO:0000256" key="7">
    <source>
        <dbReference type="ARBA" id="ARBA00023136"/>
    </source>
</evidence>
<gene>
    <name evidence="9" type="primary">lnt</name>
    <name evidence="11" type="ORF">SAMN02746065_12150</name>
</gene>
<evidence type="ECO:0000256" key="5">
    <source>
        <dbReference type="ARBA" id="ARBA00022692"/>
    </source>
</evidence>
<comment type="similarity">
    <text evidence="2 9">Belongs to the CN hydrolase family. Apolipoprotein N-acyltransferase subfamily.</text>
</comment>
<dbReference type="NCBIfam" id="TIGR00546">
    <property type="entry name" value="lnt"/>
    <property type="match status" value="1"/>
</dbReference>
<evidence type="ECO:0000256" key="9">
    <source>
        <dbReference type="HAMAP-Rule" id="MF_01148"/>
    </source>
</evidence>
<dbReference type="InterPro" id="IPR036526">
    <property type="entry name" value="C-N_Hydrolase_sf"/>
</dbReference>
<keyword evidence="5 9" id="KW-0812">Transmembrane</keyword>
<dbReference type="Pfam" id="PF20154">
    <property type="entry name" value="LNT_N"/>
    <property type="match status" value="1"/>
</dbReference>
<proteinExistence type="inferred from homology"/>
<evidence type="ECO:0000256" key="8">
    <source>
        <dbReference type="ARBA" id="ARBA00023315"/>
    </source>
</evidence>
<dbReference type="HAMAP" id="MF_01148">
    <property type="entry name" value="Lnt"/>
    <property type="match status" value="1"/>
</dbReference>
<dbReference type="CDD" id="cd07571">
    <property type="entry name" value="ALP_N-acyl_transferase"/>
    <property type="match status" value="1"/>
</dbReference>
<evidence type="ECO:0000256" key="6">
    <source>
        <dbReference type="ARBA" id="ARBA00022989"/>
    </source>
</evidence>
<dbReference type="Proteomes" id="UP000192418">
    <property type="component" value="Unassembled WGS sequence"/>
</dbReference>
<dbReference type="InterPro" id="IPR004563">
    <property type="entry name" value="Apolipo_AcylTrfase"/>
</dbReference>
<accession>A0A1W2DWJ0</accession>
<keyword evidence="3 9" id="KW-1003">Cell membrane</keyword>
<evidence type="ECO:0000256" key="2">
    <source>
        <dbReference type="ARBA" id="ARBA00010065"/>
    </source>
</evidence>
<dbReference type="UniPathway" id="UPA00666"/>
<evidence type="ECO:0000313" key="12">
    <source>
        <dbReference type="Proteomes" id="UP000192418"/>
    </source>
</evidence>
<name>A0A1W2DWJ0_9BACT</name>
<dbReference type="GO" id="GO:0042158">
    <property type="term" value="P:lipoprotein biosynthetic process"/>
    <property type="evidence" value="ECO:0007669"/>
    <property type="project" value="UniProtKB-UniRule"/>
</dbReference>
<evidence type="ECO:0000256" key="1">
    <source>
        <dbReference type="ARBA" id="ARBA00004651"/>
    </source>
</evidence>
<dbReference type="OrthoDB" id="9804277at2"/>
<keyword evidence="4 9" id="KW-0808">Transferase</keyword>
<evidence type="ECO:0000259" key="10">
    <source>
        <dbReference type="PROSITE" id="PS50263"/>
    </source>
</evidence>
<feature type="transmembrane region" description="Helical" evidence="9">
    <location>
        <begin position="56"/>
        <end position="76"/>
    </location>
</feature>
<keyword evidence="7 9" id="KW-0472">Membrane</keyword>